<gene>
    <name evidence="1" type="ORF">KQX54_007712</name>
</gene>
<proteinExistence type="predicted"/>
<keyword evidence="2" id="KW-1185">Reference proteome</keyword>
<comment type="caution">
    <text evidence="1">The sequence shown here is derived from an EMBL/GenBank/DDBJ whole genome shotgun (WGS) entry which is preliminary data.</text>
</comment>
<dbReference type="EMBL" id="JAHXZJ010000001">
    <property type="protein sequence ID" value="KAH0567220.1"/>
    <property type="molecule type" value="Genomic_DNA"/>
</dbReference>
<reference evidence="1 2" key="1">
    <citation type="journal article" date="2021" name="J. Hered.">
        <title>A chromosome-level genome assembly of the parasitoid wasp, Cotesia glomerata (Hymenoptera: Braconidae).</title>
        <authorList>
            <person name="Pinto B.J."/>
            <person name="Weis J.J."/>
            <person name="Gamble T."/>
            <person name="Ode P.J."/>
            <person name="Paul R."/>
            <person name="Zaspel J.M."/>
        </authorList>
    </citation>
    <scope>NUCLEOTIDE SEQUENCE [LARGE SCALE GENOMIC DNA]</scope>
    <source>
        <strain evidence="1">CgM1</strain>
    </source>
</reference>
<dbReference type="Proteomes" id="UP000826195">
    <property type="component" value="Unassembled WGS sequence"/>
</dbReference>
<sequence length="163" mass="17801">MNWLCLIGKTVAVGLGFGRKRFRLFSHSLLVVIAWHVCTFYHDRTLEAGRGGQGVSIGRAQVMCTAHLNIPGGCWSFDGRSLHIFKFGGMDGGPATGILSNPYTLNLPSFFVHTYDLEQWTSESNMRGEVVGRTGPVDPTRLLTPVPFPAHYLSPLLTSGAAH</sequence>
<name>A0AAV7J344_COTGL</name>
<dbReference type="AlphaFoldDB" id="A0AAV7J344"/>
<evidence type="ECO:0000313" key="1">
    <source>
        <dbReference type="EMBL" id="KAH0567220.1"/>
    </source>
</evidence>
<protein>
    <submittedName>
        <fullName evidence="1">Uncharacterized protein</fullName>
    </submittedName>
</protein>
<organism evidence="1 2">
    <name type="scientific">Cotesia glomerata</name>
    <name type="common">Lepidopteran parasitic wasp</name>
    <name type="synonym">Apanteles glomeratus</name>
    <dbReference type="NCBI Taxonomy" id="32391"/>
    <lineage>
        <taxon>Eukaryota</taxon>
        <taxon>Metazoa</taxon>
        <taxon>Ecdysozoa</taxon>
        <taxon>Arthropoda</taxon>
        <taxon>Hexapoda</taxon>
        <taxon>Insecta</taxon>
        <taxon>Pterygota</taxon>
        <taxon>Neoptera</taxon>
        <taxon>Endopterygota</taxon>
        <taxon>Hymenoptera</taxon>
        <taxon>Apocrita</taxon>
        <taxon>Ichneumonoidea</taxon>
        <taxon>Braconidae</taxon>
        <taxon>Microgastrinae</taxon>
        <taxon>Cotesia</taxon>
    </lineage>
</organism>
<accession>A0AAV7J344</accession>
<evidence type="ECO:0000313" key="2">
    <source>
        <dbReference type="Proteomes" id="UP000826195"/>
    </source>
</evidence>